<feature type="compositionally biased region" description="Polar residues" evidence="1">
    <location>
        <begin position="319"/>
        <end position="336"/>
    </location>
</feature>
<comment type="caution">
    <text evidence="2">The sequence shown here is derived from an EMBL/GenBank/DDBJ whole genome shotgun (WGS) entry which is preliminary data.</text>
</comment>
<evidence type="ECO:0000256" key="1">
    <source>
        <dbReference type="SAM" id="MobiDB-lite"/>
    </source>
</evidence>
<feature type="region of interest" description="Disordered" evidence="1">
    <location>
        <begin position="31"/>
        <end position="65"/>
    </location>
</feature>
<feature type="region of interest" description="Disordered" evidence="1">
    <location>
        <begin position="311"/>
        <end position="339"/>
    </location>
</feature>
<evidence type="ECO:0000313" key="3">
    <source>
        <dbReference type="Proteomes" id="UP000700596"/>
    </source>
</evidence>
<proteinExistence type="predicted"/>
<feature type="region of interest" description="Disordered" evidence="1">
    <location>
        <begin position="247"/>
        <end position="275"/>
    </location>
</feature>
<sequence>MQVHAVADSERVTDSTGRRLPWGFEFADSDHAQRRIPEEKGPFGKARKRGSVRKATLTPGRGKDDQAKIDNLRVIDDIFSKHKLQDEKRESLRVRNPSGPAATLPLSASTPNLIEAAGLSNSFQAGAPPNGATKEPAEVMIYGYGNEVQWAAIDYFEKVSGGIIYEEYDRHPPSARYNLTLSQHKATSYRSLSKLSLRKINEYVGGEHWIKITFDSPEAAERACHYSPHNIQGFKVVAERYRGTGPDADRPVLSGGTASSLTGSPNTVSSGTLPFGVSSNTVSSATATGSMPPRMNSEPILRNSLGAFPFDEEDEPTLIPTQQPQASEARTTGSQRDSNRTALKIRGAKQAVLLPAEAAFLPAKPRWQQRFGSWPVIGWIIGSNHGIIGDQVPRKEDGSFDSASASLYWRTWYAVDSCFGTDFCGVKDAEYDD</sequence>
<feature type="compositionally biased region" description="Low complexity" evidence="1">
    <location>
        <begin position="253"/>
        <end position="264"/>
    </location>
</feature>
<dbReference type="EMBL" id="JAGMWT010000014">
    <property type="protein sequence ID" value="KAH7116752.1"/>
    <property type="molecule type" value="Genomic_DNA"/>
</dbReference>
<name>A0A9P9DCZ7_9PLEO</name>
<dbReference type="AlphaFoldDB" id="A0A9P9DCZ7"/>
<feature type="region of interest" description="Disordered" evidence="1">
    <location>
        <begin position="87"/>
        <end position="106"/>
    </location>
</feature>
<feature type="compositionally biased region" description="Basic and acidic residues" evidence="1">
    <location>
        <begin position="31"/>
        <end position="42"/>
    </location>
</feature>
<accession>A0A9P9DCZ7</accession>
<keyword evidence="3" id="KW-1185">Reference proteome</keyword>
<protein>
    <recommendedName>
        <fullName evidence="4">Nucleoporin NUP53</fullName>
    </recommendedName>
</protein>
<evidence type="ECO:0008006" key="4">
    <source>
        <dbReference type="Google" id="ProtNLM"/>
    </source>
</evidence>
<dbReference type="Gene3D" id="3.30.70.330">
    <property type="match status" value="1"/>
</dbReference>
<gene>
    <name evidence="2" type="ORF">B0J11DRAFT_494151</name>
</gene>
<evidence type="ECO:0000313" key="2">
    <source>
        <dbReference type="EMBL" id="KAH7116752.1"/>
    </source>
</evidence>
<dbReference type="OrthoDB" id="8033832at2759"/>
<reference evidence="2" key="1">
    <citation type="journal article" date="2021" name="Nat. Commun.">
        <title>Genetic determinants of endophytism in the Arabidopsis root mycobiome.</title>
        <authorList>
            <person name="Mesny F."/>
            <person name="Miyauchi S."/>
            <person name="Thiergart T."/>
            <person name="Pickel B."/>
            <person name="Atanasova L."/>
            <person name="Karlsson M."/>
            <person name="Huettel B."/>
            <person name="Barry K.W."/>
            <person name="Haridas S."/>
            <person name="Chen C."/>
            <person name="Bauer D."/>
            <person name="Andreopoulos W."/>
            <person name="Pangilinan J."/>
            <person name="LaButti K."/>
            <person name="Riley R."/>
            <person name="Lipzen A."/>
            <person name="Clum A."/>
            <person name="Drula E."/>
            <person name="Henrissat B."/>
            <person name="Kohler A."/>
            <person name="Grigoriev I.V."/>
            <person name="Martin F.M."/>
            <person name="Hacquard S."/>
        </authorList>
    </citation>
    <scope>NUCLEOTIDE SEQUENCE</scope>
    <source>
        <strain evidence="2">MPI-CAGE-CH-0243</strain>
    </source>
</reference>
<organism evidence="2 3">
    <name type="scientific">Dendryphion nanum</name>
    <dbReference type="NCBI Taxonomy" id="256645"/>
    <lineage>
        <taxon>Eukaryota</taxon>
        <taxon>Fungi</taxon>
        <taxon>Dikarya</taxon>
        <taxon>Ascomycota</taxon>
        <taxon>Pezizomycotina</taxon>
        <taxon>Dothideomycetes</taxon>
        <taxon>Pleosporomycetidae</taxon>
        <taxon>Pleosporales</taxon>
        <taxon>Torulaceae</taxon>
        <taxon>Dendryphion</taxon>
    </lineage>
</organism>
<dbReference type="Proteomes" id="UP000700596">
    <property type="component" value="Unassembled WGS sequence"/>
</dbReference>
<dbReference type="InterPro" id="IPR012677">
    <property type="entry name" value="Nucleotide-bd_a/b_plait_sf"/>
</dbReference>